<sequence length="36" mass="4208">MRWLSSVDRIQFRKESLKYSLAIKRTLELGTAEPIA</sequence>
<keyword evidence="1" id="KW-0496">Mitochondrion</keyword>
<reference evidence="1" key="1">
    <citation type="submission" date="2017-03" db="EMBL/GenBank/DDBJ databases">
        <title>The mitochondrial genome of the carnivorous plant Utricularia reniformis (Lentibulariaceae): structure, comparative analysis and evolutionary landmarks.</title>
        <authorList>
            <person name="Silva S.R."/>
            <person name="Alvarenga D.O."/>
            <person name="Michael T.P."/>
            <person name="Miranda V.F.O."/>
            <person name="Varani A.M."/>
        </authorList>
    </citation>
    <scope>NUCLEOTIDE SEQUENCE</scope>
</reference>
<organism evidence="1">
    <name type="scientific">Utricularia reniformis</name>
    <dbReference type="NCBI Taxonomy" id="192314"/>
    <lineage>
        <taxon>Eukaryota</taxon>
        <taxon>Viridiplantae</taxon>
        <taxon>Streptophyta</taxon>
        <taxon>Embryophyta</taxon>
        <taxon>Tracheophyta</taxon>
        <taxon>Spermatophyta</taxon>
        <taxon>Magnoliopsida</taxon>
        <taxon>eudicotyledons</taxon>
        <taxon>Gunneridae</taxon>
        <taxon>Pentapetalae</taxon>
        <taxon>asterids</taxon>
        <taxon>lamiids</taxon>
        <taxon>Lamiales</taxon>
        <taxon>Lentibulariaceae</taxon>
        <taxon>Utricularia</taxon>
    </lineage>
</organism>
<gene>
    <name evidence="1" type="ORF">AEK19_MT0468</name>
</gene>
<protein>
    <submittedName>
        <fullName evidence="1">Uncharacterized protein</fullName>
    </submittedName>
</protein>
<proteinExistence type="predicted"/>
<geneLocation type="mitochondrion" evidence="1"/>
<dbReference type="EMBL" id="KY774314">
    <property type="protein sequence ID" value="ART30727.1"/>
    <property type="molecule type" value="Genomic_DNA"/>
</dbReference>
<dbReference type="AlphaFoldDB" id="A0A1Y0AZY7"/>
<evidence type="ECO:0000313" key="1">
    <source>
        <dbReference type="EMBL" id="ART30727.1"/>
    </source>
</evidence>
<accession>A0A1Y0AZY7</accession>
<name>A0A1Y0AZY7_9LAMI</name>